<dbReference type="InterPro" id="IPR029033">
    <property type="entry name" value="His_PPase_superfam"/>
</dbReference>
<keyword evidence="1" id="KW-0324">Glycolysis</keyword>
<reference evidence="4 5" key="1">
    <citation type="submission" date="2020-08" db="EMBL/GenBank/DDBJ databases">
        <title>A Genomic Blueprint of the Chicken Gut Microbiome.</title>
        <authorList>
            <person name="Gilroy R."/>
            <person name="Ravi A."/>
            <person name="Getino M."/>
            <person name="Pursley I."/>
            <person name="Horton D.L."/>
            <person name="Alikhan N.-F."/>
            <person name="Baker D."/>
            <person name="Gharbi K."/>
            <person name="Hall N."/>
            <person name="Watson M."/>
            <person name="Adriaenssens E.M."/>
            <person name="Foster-Nyarko E."/>
            <person name="Jarju S."/>
            <person name="Secka A."/>
            <person name="Antonio M."/>
            <person name="Oren A."/>
            <person name="Chaudhuri R."/>
            <person name="La Ragione R.M."/>
            <person name="Hildebrand F."/>
            <person name="Pallen M.J."/>
        </authorList>
    </citation>
    <scope>NUCLEOTIDE SEQUENCE [LARGE SCALE GENOMIC DNA]</scope>
    <source>
        <strain evidence="4 5">Sa1BUA1</strain>
    </source>
</reference>
<name>A0ABR8Z4M4_9MICO</name>
<gene>
    <name evidence="4" type="ORF">H9624_13235</name>
</gene>
<dbReference type="RefSeq" id="WP_251840378.1">
    <property type="nucleotide sequence ID" value="NZ_JACSPO010000009.1"/>
</dbReference>
<organism evidence="4 5">
    <name type="scientific">Oceanitalea stevensii</name>
    <dbReference type="NCBI Taxonomy" id="2763072"/>
    <lineage>
        <taxon>Bacteria</taxon>
        <taxon>Bacillati</taxon>
        <taxon>Actinomycetota</taxon>
        <taxon>Actinomycetes</taxon>
        <taxon>Micrococcales</taxon>
        <taxon>Bogoriellaceae</taxon>
        <taxon>Georgenia</taxon>
    </lineage>
</organism>
<dbReference type="Gene3D" id="3.40.50.1240">
    <property type="entry name" value="Phosphoglycerate mutase-like"/>
    <property type="match status" value="1"/>
</dbReference>
<keyword evidence="2" id="KW-0413">Isomerase</keyword>
<proteinExistence type="predicted"/>
<evidence type="ECO:0000256" key="1">
    <source>
        <dbReference type="ARBA" id="ARBA00023152"/>
    </source>
</evidence>
<dbReference type="PANTHER" id="PTHR48100">
    <property type="entry name" value="BROAD-SPECIFICITY PHOSPHATASE YOR283W-RELATED"/>
    <property type="match status" value="1"/>
</dbReference>
<dbReference type="Pfam" id="PF00300">
    <property type="entry name" value="His_Phos_1"/>
    <property type="match status" value="1"/>
</dbReference>
<accession>A0ABR8Z4M4</accession>
<dbReference type="InterPro" id="IPR013078">
    <property type="entry name" value="His_Pase_superF_clade-1"/>
</dbReference>
<dbReference type="SUPFAM" id="SSF53254">
    <property type="entry name" value="Phosphoglycerate mutase-like"/>
    <property type="match status" value="1"/>
</dbReference>
<dbReference type="PROSITE" id="PS00175">
    <property type="entry name" value="PG_MUTASE"/>
    <property type="match status" value="1"/>
</dbReference>
<dbReference type="EMBL" id="JACSPO010000009">
    <property type="protein sequence ID" value="MBD8063282.1"/>
    <property type="molecule type" value="Genomic_DNA"/>
</dbReference>
<dbReference type="PANTHER" id="PTHR48100:SF1">
    <property type="entry name" value="HISTIDINE PHOSPHATASE FAMILY PROTEIN-RELATED"/>
    <property type="match status" value="1"/>
</dbReference>
<dbReference type="SMART" id="SM00855">
    <property type="entry name" value="PGAM"/>
    <property type="match status" value="1"/>
</dbReference>
<evidence type="ECO:0000256" key="3">
    <source>
        <dbReference type="SAM" id="MobiDB-lite"/>
    </source>
</evidence>
<dbReference type="Proteomes" id="UP000661894">
    <property type="component" value="Unassembled WGS sequence"/>
</dbReference>
<sequence length="254" mass="28574">MGATELILVRHGESLGNVAAARARQTGAEVIDVPARDADVELSPTGVEQAQALGRWLAELPAADRPDAVWSSPFRRAHDTALTALDVAGLDVPVRLDERLRDRDLGITDTLTTAGIRKRFPEEAERREWHGKFYYRPSGGESWADIALRVRSLLADLERQRRHRRVLITCHDAVLLVFRYVCEEMDEASVLEVSRTQFVRNAAVTRLVREEDEDRWTLAEFNSADHLRDRGVPVTAQHSPSDEQAVEHEAGEVR</sequence>
<evidence type="ECO:0000256" key="2">
    <source>
        <dbReference type="ARBA" id="ARBA00023235"/>
    </source>
</evidence>
<feature type="region of interest" description="Disordered" evidence="3">
    <location>
        <begin position="229"/>
        <end position="254"/>
    </location>
</feature>
<dbReference type="InterPro" id="IPR001345">
    <property type="entry name" value="PG/BPGM_mutase_AS"/>
</dbReference>
<protein>
    <submittedName>
        <fullName evidence="4">Histidine phosphatase family protein</fullName>
    </submittedName>
</protein>
<comment type="caution">
    <text evidence="4">The sequence shown here is derived from an EMBL/GenBank/DDBJ whole genome shotgun (WGS) entry which is preliminary data.</text>
</comment>
<feature type="compositionally biased region" description="Basic and acidic residues" evidence="3">
    <location>
        <begin position="245"/>
        <end position="254"/>
    </location>
</feature>
<dbReference type="InterPro" id="IPR050275">
    <property type="entry name" value="PGM_Phosphatase"/>
</dbReference>
<dbReference type="CDD" id="cd07067">
    <property type="entry name" value="HP_PGM_like"/>
    <property type="match status" value="1"/>
</dbReference>
<evidence type="ECO:0000313" key="4">
    <source>
        <dbReference type="EMBL" id="MBD8063282.1"/>
    </source>
</evidence>
<evidence type="ECO:0000313" key="5">
    <source>
        <dbReference type="Proteomes" id="UP000661894"/>
    </source>
</evidence>
<keyword evidence="5" id="KW-1185">Reference proteome</keyword>